<keyword evidence="3" id="KW-0813">Transport</keyword>
<evidence type="ECO:0000256" key="8">
    <source>
        <dbReference type="SAM" id="Phobius"/>
    </source>
</evidence>
<gene>
    <name evidence="9" type="primary">yfhA_2</name>
    <name evidence="9" type="ORF">SRABI133_02102</name>
</gene>
<evidence type="ECO:0000256" key="4">
    <source>
        <dbReference type="ARBA" id="ARBA00022475"/>
    </source>
</evidence>
<reference evidence="9" key="1">
    <citation type="submission" date="2021-11" db="EMBL/GenBank/DDBJ databases">
        <authorList>
            <person name="Bulgarelli D."/>
        </authorList>
    </citation>
    <scope>NUCLEOTIDE SEQUENCE</scope>
    <source>
        <strain evidence="9">Bi133</strain>
    </source>
</reference>
<evidence type="ECO:0000256" key="2">
    <source>
        <dbReference type="ARBA" id="ARBA00007935"/>
    </source>
</evidence>
<keyword evidence="4" id="KW-1003">Cell membrane</keyword>
<dbReference type="PANTHER" id="PTHR30472">
    <property type="entry name" value="FERRIC ENTEROBACTIN TRANSPORT SYSTEM PERMEASE PROTEIN"/>
    <property type="match status" value="1"/>
</dbReference>
<dbReference type="EMBL" id="CAKKMG010000022">
    <property type="protein sequence ID" value="CAH0208614.1"/>
    <property type="molecule type" value="Genomic_DNA"/>
</dbReference>
<dbReference type="RefSeq" id="WP_230301829.1">
    <property type="nucleotide sequence ID" value="NZ_CAKKMG010000022.1"/>
</dbReference>
<name>A0A9W4KV94_9BACI</name>
<evidence type="ECO:0000256" key="5">
    <source>
        <dbReference type="ARBA" id="ARBA00022692"/>
    </source>
</evidence>
<evidence type="ECO:0000256" key="6">
    <source>
        <dbReference type="ARBA" id="ARBA00022989"/>
    </source>
</evidence>
<evidence type="ECO:0000313" key="10">
    <source>
        <dbReference type="Proteomes" id="UP000789326"/>
    </source>
</evidence>
<dbReference type="GO" id="GO:0022857">
    <property type="term" value="F:transmembrane transporter activity"/>
    <property type="evidence" value="ECO:0007669"/>
    <property type="project" value="InterPro"/>
</dbReference>
<dbReference type="GO" id="GO:0033214">
    <property type="term" value="P:siderophore-iron import into cell"/>
    <property type="evidence" value="ECO:0007669"/>
    <property type="project" value="TreeGrafter"/>
</dbReference>
<evidence type="ECO:0000256" key="7">
    <source>
        <dbReference type="ARBA" id="ARBA00023136"/>
    </source>
</evidence>
<keyword evidence="6 8" id="KW-1133">Transmembrane helix</keyword>
<comment type="caution">
    <text evidence="9">The sequence shown here is derived from an EMBL/GenBank/DDBJ whole genome shotgun (WGS) entry which is preliminary data.</text>
</comment>
<dbReference type="Gene3D" id="1.10.3470.10">
    <property type="entry name" value="ABC transporter involved in vitamin B12 uptake, BtuC"/>
    <property type="match status" value="1"/>
</dbReference>
<evidence type="ECO:0000256" key="3">
    <source>
        <dbReference type="ARBA" id="ARBA00022448"/>
    </source>
</evidence>
<organism evidence="9 10">
    <name type="scientific">Peribacillus simplex</name>
    <dbReference type="NCBI Taxonomy" id="1478"/>
    <lineage>
        <taxon>Bacteria</taxon>
        <taxon>Bacillati</taxon>
        <taxon>Bacillota</taxon>
        <taxon>Bacilli</taxon>
        <taxon>Bacillales</taxon>
        <taxon>Bacillaceae</taxon>
        <taxon>Peribacillus</taxon>
    </lineage>
</organism>
<evidence type="ECO:0000313" key="9">
    <source>
        <dbReference type="EMBL" id="CAH0208614.1"/>
    </source>
</evidence>
<dbReference type="InterPro" id="IPR037294">
    <property type="entry name" value="ABC_BtuC-like"/>
</dbReference>
<keyword evidence="7 8" id="KW-0472">Membrane</keyword>
<sequence>MLISVAWAGVGGGITFLGLIAPHIARRLIRARHAKLLPLTAILGTLLQLSADTLGRVIMPPMEWPVGIIVSILGAP</sequence>
<feature type="transmembrane region" description="Helical" evidence="8">
    <location>
        <begin position="6"/>
        <end position="24"/>
    </location>
</feature>
<keyword evidence="5 8" id="KW-0812">Transmembrane</keyword>
<dbReference type="PANTHER" id="PTHR30472:SF25">
    <property type="entry name" value="ABC TRANSPORTER PERMEASE PROTEIN MJ0876-RELATED"/>
    <property type="match status" value="1"/>
</dbReference>
<accession>A0A9W4KV94</accession>
<comment type="similarity">
    <text evidence="2">Belongs to the binding-protein-dependent transport system permease family. FecCD subfamily.</text>
</comment>
<dbReference type="SUPFAM" id="SSF81345">
    <property type="entry name" value="ABC transporter involved in vitamin B12 uptake, BtuC"/>
    <property type="match status" value="1"/>
</dbReference>
<proteinExistence type="inferred from homology"/>
<evidence type="ECO:0000256" key="1">
    <source>
        <dbReference type="ARBA" id="ARBA00004651"/>
    </source>
</evidence>
<dbReference type="Proteomes" id="UP000789326">
    <property type="component" value="Unassembled WGS sequence"/>
</dbReference>
<protein>
    <submittedName>
        <fullName evidence="9">Siderophore transport system permease protein YfhA</fullName>
    </submittedName>
</protein>
<comment type="subcellular location">
    <subcellularLocation>
        <location evidence="1">Cell membrane</location>
        <topology evidence="1">Multi-pass membrane protein</topology>
    </subcellularLocation>
</comment>
<dbReference type="GO" id="GO:0005886">
    <property type="term" value="C:plasma membrane"/>
    <property type="evidence" value="ECO:0007669"/>
    <property type="project" value="UniProtKB-SubCell"/>
</dbReference>
<dbReference type="Pfam" id="PF01032">
    <property type="entry name" value="FecCD"/>
    <property type="match status" value="1"/>
</dbReference>
<dbReference type="AlphaFoldDB" id="A0A9W4KV94"/>
<dbReference type="InterPro" id="IPR000522">
    <property type="entry name" value="ABC_transptr_permease_BtuC"/>
</dbReference>